<protein>
    <submittedName>
        <fullName evidence="1">Uncharacterized protein</fullName>
    </submittedName>
</protein>
<sequence length="62" mass="7026">ACSCNITIPKRKGIQKSSITREKNLLRDCTQIPVNYFFESCAFKTVNFITDCAITYFPAVLC</sequence>
<reference evidence="1 2" key="2">
    <citation type="submission" date="2018-01" db="EMBL/GenBank/DDBJ databases">
        <title>Genomic study of Klebsiella pneumoniae.</title>
        <authorList>
            <person name="Yang Y."/>
            <person name="Bicalho R."/>
        </authorList>
    </citation>
    <scope>NUCLEOTIDE SEQUENCE [LARGE SCALE GENOMIC DNA]</scope>
    <source>
        <strain evidence="1 2">A10</strain>
    </source>
</reference>
<evidence type="ECO:0000313" key="2">
    <source>
        <dbReference type="Proteomes" id="UP000234667"/>
    </source>
</evidence>
<dbReference type="AlphaFoldDB" id="A0A2J5NF47"/>
<proteinExistence type="predicted"/>
<dbReference type="Proteomes" id="UP000234667">
    <property type="component" value="Unassembled WGS sequence"/>
</dbReference>
<dbReference type="EMBL" id="PIDR01002306">
    <property type="protein sequence ID" value="PLO52390.1"/>
    <property type="molecule type" value="Genomic_DNA"/>
</dbReference>
<comment type="caution">
    <text evidence="1">The sequence shown here is derived from an EMBL/GenBank/DDBJ whole genome shotgun (WGS) entry which is preliminary data.</text>
</comment>
<evidence type="ECO:0000313" key="1">
    <source>
        <dbReference type="EMBL" id="PLO52390.1"/>
    </source>
</evidence>
<feature type="non-terminal residue" evidence="1">
    <location>
        <position position="1"/>
    </location>
</feature>
<name>A0A2J5NF47_9ENTR</name>
<organism evidence="1 2">
    <name type="scientific">Klebsiella michiganensis</name>
    <dbReference type="NCBI Taxonomy" id="1134687"/>
    <lineage>
        <taxon>Bacteria</taxon>
        <taxon>Pseudomonadati</taxon>
        <taxon>Pseudomonadota</taxon>
        <taxon>Gammaproteobacteria</taxon>
        <taxon>Enterobacterales</taxon>
        <taxon>Enterobacteriaceae</taxon>
        <taxon>Klebsiella/Raoultella group</taxon>
        <taxon>Klebsiella</taxon>
    </lineage>
</organism>
<reference evidence="1 2" key="1">
    <citation type="submission" date="2017-11" db="EMBL/GenBank/DDBJ databases">
        <authorList>
            <person name="Han C.G."/>
        </authorList>
    </citation>
    <scope>NUCLEOTIDE SEQUENCE [LARGE SCALE GENOMIC DNA]</scope>
    <source>
        <strain evidence="1 2">A10</strain>
    </source>
</reference>
<accession>A0A2J5NF47</accession>
<gene>
    <name evidence="1" type="ORF">CWN49_37310</name>
</gene>